<dbReference type="OrthoDB" id="1352269at2"/>
<evidence type="ECO:0000313" key="2">
    <source>
        <dbReference type="Proteomes" id="UP000247903"/>
    </source>
</evidence>
<protein>
    <recommendedName>
        <fullName evidence="3">Lipoprotein</fullName>
    </recommendedName>
</protein>
<proteinExistence type="predicted"/>
<dbReference type="AlphaFoldDB" id="A0A2V4BIH3"/>
<comment type="caution">
    <text evidence="1">The sequence shown here is derived from an EMBL/GenBank/DDBJ whole genome shotgun (WGS) entry which is preliminary data.</text>
</comment>
<sequence>MKKNIQLFLVIIIISSCNHKKYENLNSLPFNELVAESDQIVIKLHDSTVEKQITSTESNPKKIFKVSAEKIDGFKSIFESAQKTGYCCCPTSNYSISLLDNNEEFGLFYVDTTEYKGKVRIYDCGYQYSYILEEQKWKRFLNETGK</sequence>
<dbReference type="EMBL" id="QJHK01000033">
    <property type="protein sequence ID" value="PXY38766.1"/>
    <property type="molecule type" value="Genomic_DNA"/>
</dbReference>
<name>A0A2V4BIH3_9FLAO</name>
<evidence type="ECO:0008006" key="3">
    <source>
        <dbReference type="Google" id="ProtNLM"/>
    </source>
</evidence>
<dbReference type="RefSeq" id="WP_110308658.1">
    <property type="nucleotide sequence ID" value="NZ_QJHK01000033.1"/>
</dbReference>
<accession>A0A2V4BIH3</accession>
<keyword evidence="2" id="KW-1185">Reference proteome</keyword>
<gene>
    <name evidence="1" type="ORF">DMB65_21365</name>
</gene>
<reference evidence="1 2" key="1">
    <citation type="submission" date="2018-05" db="EMBL/GenBank/DDBJ databases">
        <title>Flavobacterium sp. strain IMCC34759, incomplete genome.</title>
        <authorList>
            <person name="Joung Y."/>
            <person name="Cho J."/>
        </authorList>
    </citation>
    <scope>NUCLEOTIDE SEQUENCE [LARGE SCALE GENOMIC DNA]</scope>
    <source>
        <strain evidence="1 2">IMCC34759</strain>
    </source>
</reference>
<dbReference type="Proteomes" id="UP000247903">
    <property type="component" value="Unassembled WGS sequence"/>
</dbReference>
<organism evidence="1 2">
    <name type="scientific">Flavobacterium cheongpyeongense</name>
    <dbReference type="NCBI Taxonomy" id="2212651"/>
    <lineage>
        <taxon>Bacteria</taxon>
        <taxon>Pseudomonadati</taxon>
        <taxon>Bacteroidota</taxon>
        <taxon>Flavobacteriia</taxon>
        <taxon>Flavobacteriales</taxon>
        <taxon>Flavobacteriaceae</taxon>
        <taxon>Flavobacterium</taxon>
    </lineage>
</organism>
<dbReference type="PROSITE" id="PS51257">
    <property type="entry name" value="PROKAR_LIPOPROTEIN"/>
    <property type="match status" value="1"/>
</dbReference>
<evidence type="ECO:0000313" key="1">
    <source>
        <dbReference type="EMBL" id="PXY38766.1"/>
    </source>
</evidence>